<evidence type="ECO:0000259" key="1">
    <source>
        <dbReference type="Pfam" id="PF13472"/>
    </source>
</evidence>
<dbReference type="Pfam" id="PF13472">
    <property type="entry name" value="Lipase_GDSL_2"/>
    <property type="match status" value="1"/>
</dbReference>
<dbReference type="Gene3D" id="3.40.50.1110">
    <property type="entry name" value="SGNH hydrolase"/>
    <property type="match status" value="1"/>
</dbReference>
<comment type="caution">
    <text evidence="2">The sequence shown here is derived from an EMBL/GenBank/DDBJ whole genome shotgun (WGS) entry which is preliminary data.</text>
</comment>
<dbReference type="CDD" id="cd01838">
    <property type="entry name" value="Isoamyl_acetate_hydrolase_like"/>
    <property type="match status" value="1"/>
</dbReference>
<dbReference type="InterPro" id="IPR045136">
    <property type="entry name" value="Iah1-like"/>
</dbReference>
<sequence length="256" mass="28993">MLLGDSLTERSAAPFGLSQLLSDAYIRKLDVVTRGFSGYNTQWILPVFEKVLAKRNERQNLAKIQLLTIWLGANDATLPGEAQHVPLEAFKENLSKLIRMVKDPTSEWYSPETRIIVLTPPPINTAGWAEFLRVYGNPPRDTTDRVFDGPKTYALAAKDVAQQEGVVVVDTWTLLWEAAGEKEENLMKFLCDGLHLSSEGYKLVYDALIETILRHYPEIHFDKPFMAYPAWTDLNGANYMEKLKDSSVRKAETKQS</sequence>
<protein>
    <submittedName>
        <fullName evidence="2">SGNH hydrolase</fullName>
    </submittedName>
</protein>
<accession>A0A9P3LK43</accession>
<dbReference type="InterPro" id="IPR013830">
    <property type="entry name" value="SGNH_hydro"/>
</dbReference>
<dbReference type="AlphaFoldDB" id="A0A9P3LK43"/>
<gene>
    <name evidence="2" type="ORF">PsYK624_143630</name>
</gene>
<keyword evidence="2" id="KW-0378">Hydrolase</keyword>
<organism evidence="2 3">
    <name type="scientific">Phanerochaete sordida</name>
    <dbReference type="NCBI Taxonomy" id="48140"/>
    <lineage>
        <taxon>Eukaryota</taxon>
        <taxon>Fungi</taxon>
        <taxon>Dikarya</taxon>
        <taxon>Basidiomycota</taxon>
        <taxon>Agaricomycotina</taxon>
        <taxon>Agaricomycetes</taxon>
        <taxon>Polyporales</taxon>
        <taxon>Phanerochaetaceae</taxon>
        <taxon>Phanerochaete</taxon>
    </lineage>
</organism>
<evidence type="ECO:0000313" key="3">
    <source>
        <dbReference type="Proteomes" id="UP000703269"/>
    </source>
</evidence>
<dbReference type="EMBL" id="BPQB01000082">
    <property type="protein sequence ID" value="GJE98141.1"/>
    <property type="molecule type" value="Genomic_DNA"/>
</dbReference>
<dbReference type="SUPFAM" id="SSF52266">
    <property type="entry name" value="SGNH hydrolase"/>
    <property type="match status" value="1"/>
</dbReference>
<dbReference type="Proteomes" id="UP000703269">
    <property type="component" value="Unassembled WGS sequence"/>
</dbReference>
<reference evidence="2 3" key="1">
    <citation type="submission" date="2021-08" db="EMBL/GenBank/DDBJ databases">
        <title>Draft Genome Sequence of Phanerochaete sordida strain YK-624.</title>
        <authorList>
            <person name="Mori T."/>
            <person name="Dohra H."/>
            <person name="Suzuki T."/>
            <person name="Kawagishi H."/>
            <person name="Hirai H."/>
        </authorList>
    </citation>
    <scope>NUCLEOTIDE SEQUENCE [LARGE SCALE GENOMIC DNA]</scope>
    <source>
        <strain evidence="2 3">YK-624</strain>
    </source>
</reference>
<keyword evidence="3" id="KW-1185">Reference proteome</keyword>
<evidence type="ECO:0000313" key="2">
    <source>
        <dbReference type="EMBL" id="GJE98141.1"/>
    </source>
</evidence>
<dbReference type="PANTHER" id="PTHR14209">
    <property type="entry name" value="ISOAMYL ACETATE-HYDROLYZING ESTERASE 1"/>
    <property type="match status" value="1"/>
</dbReference>
<proteinExistence type="predicted"/>
<dbReference type="InterPro" id="IPR036514">
    <property type="entry name" value="SGNH_hydro_sf"/>
</dbReference>
<feature type="domain" description="SGNH hydrolase-type esterase" evidence="1">
    <location>
        <begin position="2"/>
        <end position="203"/>
    </location>
</feature>
<dbReference type="OrthoDB" id="671439at2759"/>
<dbReference type="GO" id="GO:0016787">
    <property type="term" value="F:hydrolase activity"/>
    <property type="evidence" value="ECO:0007669"/>
    <property type="project" value="UniProtKB-KW"/>
</dbReference>
<dbReference type="PANTHER" id="PTHR14209:SF19">
    <property type="entry name" value="ISOAMYL ACETATE-HYDROLYZING ESTERASE 1 HOMOLOG"/>
    <property type="match status" value="1"/>
</dbReference>
<name>A0A9P3LK43_9APHY</name>